<feature type="domain" description="Exonuclease VII large subunit C-terminal" evidence="6">
    <location>
        <begin position="139"/>
        <end position="429"/>
    </location>
</feature>
<keyword evidence="9" id="KW-1185">Reference proteome</keyword>
<dbReference type="AlphaFoldDB" id="A0A7C9HDZ8"/>
<dbReference type="GO" id="GO:0006308">
    <property type="term" value="P:DNA catabolic process"/>
    <property type="evidence" value="ECO:0007669"/>
    <property type="project" value="UniProtKB-UniRule"/>
</dbReference>
<protein>
    <recommendedName>
        <fullName evidence="5">Exodeoxyribonuclease 7 large subunit</fullName>
        <ecNumber evidence="5">3.1.11.6</ecNumber>
    </recommendedName>
</protein>
<reference evidence="8 9" key="1">
    <citation type="submission" date="2019-09" db="EMBL/GenBank/DDBJ databases">
        <title>Prevotella A2879 sp. nov., isolated from an abscess of a patient.</title>
        <authorList>
            <person name="Buhl M."/>
            <person name="Oberhettinger P."/>
        </authorList>
    </citation>
    <scope>NUCLEOTIDE SEQUENCE [LARGE SCALE GENOMIC DNA]</scope>
    <source>
        <strain evidence="8 9">A2879</strain>
    </source>
</reference>
<evidence type="ECO:0000259" key="7">
    <source>
        <dbReference type="Pfam" id="PF13742"/>
    </source>
</evidence>
<comment type="similarity">
    <text evidence="5">Belongs to the XseA family.</text>
</comment>
<keyword evidence="1" id="KW-0963">Cytoplasm</keyword>
<accession>A0A7C9HDZ8</accession>
<name>A0A7C9HDZ8_9BACT</name>
<dbReference type="Pfam" id="PF02601">
    <property type="entry name" value="Exonuc_VII_L"/>
    <property type="match status" value="1"/>
</dbReference>
<feature type="domain" description="OB-fold nucleic acid binding" evidence="7">
    <location>
        <begin position="7"/>
        <end position="112"/>
    </location>
</feature>
<evidence type="ECO:0000259" key="6">
    <source>
        <dbReference type="Pfam" id="PF02601"/>
    </source>
</evidence>
<keyword evidence="4 5" id="KW-0269">Exonuclease</keyword>
<dbReference type="InterPro" id="IPR025824">
    <property type="entry name" value="OB-fold_nuc-bd_dom"/>
</dbReference>
<organism evidence="8 9">
    <name type="scientific">Prevotella vespertina</name>
    <dbReference type="NCBI Taxonomy" id="2608404"/>
    <lineage>
        <taxon>Bacteria</taxon>
        <taxon>Pseudomonadati</taxon>
        <taxon>Bacteroidota</taxon>
        <taxon>Bacteroidia</taxon>
        <taxon>Bacteroidales</taxon>
        <taxon>Prevotellaceae</taxon>
        <taxon>Prevotella</taxon>
    </lineage>
</organism>
<evidence type="ECO:0000256" key="4">
    <source>
        <dbReference type="ARBA" id="ARBA00022839"/>
    </source>
</evidence>
<dbReference type="GO" id="GO:0003676">
    <property type="term" value="F:nucleic acid binding"/>
    <property type="evidence" value="ECO:0007669"/>
    <property type="project" value="InterPro"/>
</dbReference>
<evidence type="ECO:0000313" key="8">
    <source>
        <dbReference type="EMBL" id="MUL27830.1"/>
    </source>
</evidence>
<dbReference type="RefSeq" id="WP_155715857.1">
    <property type="nucleotide sequence ID" value="NZ_VVIQ01000004.1"/>
</dbReference>
<dbReference type="EMBL" id="VVIQ01000004">
    <property type="protein sequence ID" value="MUL27830.1"/>
    <property type="molecule type" value="Genomic_DNA"/>
</dbReference>
<dbReference type="InterPro" id="IPR003753">
    <property type="entry name" value="Exonuc_VII_L"/>
</dbReference>
<dbReference type="Proteomes" id="UP000482295">
    <property type="component" value="Unassembled WGS sequence"/>
</dbReference>
<evidence type="ECO:0000256" key="5">
    <source>
        <dbReference type="RuleBase" id="RU004355"/>
    </source>
</evidence>
<dbReference type="GO" id="GO:0008855">
    <property type="term" value="F:exodeoxyribonuclease VII activity"/>
    <property type="evidence" value="ECO:0007669"/>
    <property type="project" value="UniProtKB-UniRule"/>
</dbReference>
<dbReference type="GO" id="GO:0005737">
    <property type="term" value="C:cytoplasm"/>
    <property type="evidence" value="ECO:0007669"/>
    <property type="project" value="UniProtKB-SubCell"/>
</dbReference>
<dbReference type="PANTHER" id="PTHR30008">
    <property type="entry name" value="EXODEOXYRIBONUCLEASE 7 LARGE SUBUNIT"/>
    <property type="match status" value="1"/>
</dbReference>
<comment type="catalytic activity">
    <reaction evidence="5">
        <text>Exonucleolytic cleavage in either 5'- to 3'- or 3'- to 5'-direction to yield nucleoside 5'-phosphates.</text>
        <dbReference type="EC" id="3.1.11.6"/>
    </reaction>
</comment>
<sequence length="433" mass="48936">MTTKALTLYELNALVSDVISSTLSRSYWVEAELSEARESRGHCYMELIEKDARGNVPIARAQAKCWHNVWAEIQPSFIKITGQTIHTGMKVMLLVHAQFHPQYGFSWIVDDINPEFTMGDMMRKRQEIIRQLRAEGVYDLQRELCLSMFAQRIAVISSETAAGYGDFCNQLLHNEFGLAFHVELFPAVMQGDQVEQSIINALNLINEREEDFDCVVIIRGGGATADLSGFDTLNLAENVANFPLPIITGIGHERDESVLDMVSFMRVKTPTAAAAYLINQLAATLARVENAQASIVEAVQRRLEREKMHIQHIATHIPMLFSVVRTQQEARLDSLAQRLVNRMKERLSKARYELDSMMRYAIPTLVGRLSNEQRRIDMLAQRAQLMDPKLLLSRGYSITLHNGKAVRNASQLKAGDVITTRFEQGEVESVVKK</sequence>
<evidence type="ECO:0000313" key="9">
    <source>
        <dbReference type="Proteomes" id="UP000482295"/>
    </source>
</evidence>
<dbReference type="CDD" id="cd04489">
    <property type="entry name" value="ExoVII_LU_OBF"/>
    <property type="match status" value="1"/>
</dbReference>
<keyword evidence="2 5" id="KW-0540">Nuclease</keyword>
<dbReference type="GO" id="GO:0009318">
    <property type="term" value="C:exodeoxyribonuclease VII complex"/>
    <property type="evidence" value="ECO:0007669"/>
    <property type="project" value="UniProtKB-UniRule"/>
</dbReference>
<keyword evidence="3 5" id="KW-0378">Hydrolase</keyword>
<dbReference type="InterPro" id="IPR020579">
    <property type="entry name" value="Exonuc_VII_lsu_C"/>
</dbReference>
<evidence type="ECO:0000256" key="2">
    <source>
        <dbReference type="ARBA" id="ARBA00022722"/>
    </source>
</evidence>
<dbReference type="PANTHER" id="PTHR30008:SF0">
    <property type="entry name" value="EXODEOXYRIBONUCLEASE 7 LARGE SUBUNIT"/>
    <property type="match status" value="1"/>
</dbReference>
<gene>
    <name evidence="8" type="ORF">F0475_05840</name>
</gene>
<evidence type="ECO:0000256" key="1">
    <source>
        <dbReference type="ARBA" id="ARBA00022490"/>
    </source>
</evidence>
<comment type="subcellular location">
    <subcellularLocation>
        <location evidence="5">Cytoplasm</location>
    </subcellularLocation>
</comment>
<dbReference type="Pfam" id="PF13742">
    <property type="entry name" value="tRNA_anti_2"/>
    <property type="match status" value="1"/>
</dbReference>
<dbReference type="EC" id="3.1.11.6" evidence="5"/>
<proteinExistence type="inferred from homology"/>
<dbReference type="NCBIfam" id="TIGR00237">
    <property type="entry name" value="xseA"/>
    <property type="match status" value="1"/>
</dbReference>
<comment type="caution">
    <text evidence="8">The sequence shown here is derived from an EMBL/GenBank/DDBJ whole genome shotgun (WGS) entry which is preliminary data.</text>
</comment>
<evidence type="ECO:0000256" key="3">
    <source>
        <dbReference type="ARBA" id="ARBA00022801"/>
    </source>
</evidence>